<accession>A0ABT2TCM5</accession>
<name>A0ABT2TCM5_9FIRM</name>
<evidence type="ECO:0008006" key="3">
    <source>
        <dbReference type="Google" id="ProtNLM"/>
    </source>
</evidence>
<dbReference type="EMBL" id="JAOQJX010000015">
    <property type="protein sequence ID" value="MCU6748035.1"/>
    <property type="molecule type" value="Genomic_DNA"/>
</dbReference>
<gene>
    <name evidence="1" type="ORF">OCV51_10295</name>
</gene>
<dbReference type="RefSeq" id="WP_267304141.1">
    <property type="nucleotide sequence ID" value="NZ_JAOQJX010000015.1"/>
</dbReference>
<proteinExistence type="predicted"/>
<sequence>MDTKTYLQQIERLDRKIQNKFSEIAQLKTMATSITVAQKDVNVQTSSDKDRMGSAVAKIVDLEIETNEMICEYIQKRGMIIQQIDAISDTNMYHILFNRYVMMKDLGTIAVEIGYSFKQVCRIHGNALKEFEKMYGEVYLKCA</sequence>
<evidence type="ECO:0000313" key="2">
    <source>
        <dbReference type="Proteomes" id="UP001652394"/>
    </source>
</evidence>
<reference evidence="1 2" key="1">
    <citation type="journal article" date="2021" name="ISME Commun">
        <title>Automated analysis of genomic sequences facilitates high-throughput and comprehensive description of bacteria.</title>
        <authorList>
            <person name="Hitch T.C.A."/>
        </authorList>
    </citation>
    <scope>NUCLEOTIDE SEQUENCE [LARGE SCALE GENOMIC DNA]</scope>
    <source>
        <strain evidence="1 2">H2_18</strain>
    </source>
</reference>
<dbReference type="Proteomes" id="UP001652394">
    <property type="component" value="Unassembled WGS sequence"/>
</dbReference>
<keyword evidence="2" id="KW-1185">Reference proteome</keyword>
<organism evidence="1 2">
    <name type="scientific">Faecalicatena acetigenes</name>
    <dbReference type="NCBI Taxonomy" id="2981790"/>
    <lineage>
        <taxon>Bacteria</taxon>
        <taxon>Bacillati</taxon>
        <taxon>Bacillota</taxon>
        <taxon>Clostridia</taxon>
        <taxon>Lachnospirales</taxon>
        <taxon>Lachnospiraceae</taxon>
        <taxon>Faecalicatena</taxon>
    </lineage>
</organism>
<evidence type="ECO:0000313" key="1">
    <source>
        <dbReference type="EMBL" id="MCU6748035.1"/>
    </source>
</evidence>
<protein>
    <recommendedName>
        <fullName evidence="3">DUF1492 domain-containing protein</fullName>
    </recommendedName>
</protein>
<comment type="caution">
    <text evidence="1">The sequence shown here is derived from an EMBL/GenBank/DDBJ whole genome shotgun (WGS) entry which is preliminary data.</text>
</comment>